<sequence length="78" mass="8249">MMPHVFAVNPLVPTGTDVLLILGALVHIVLALWAVLGVLRAQQLTFGTQLAYIVLTLVVPLVGPLLALAVSRRTPQSA</sequence>
<dbReference type="RefSeq" id="WP_138253250.1">
    <property type="nucleotide sequence ID" value="NZ_VAVZ01000023.1"/>
</dbReference>
<evidence type="ECO:0000313" key="2">
    <source>
        <dbReference type="EMBL" id="TLP96379.1"/>
    </source>
</evidence>
<evidence type="ECO:0000313" key="3">
    <source>
        <dbReference type="Proteomes" id="UP000310458"/>
    </source>
</evidence>
<keyword evidence="3" id="KW-1185">Reference proteome</keyword>
<keyword evidence="1" id="KW-1133">Transmembrane helix</keyword>
<name>A0A5R9BBD1_9MICC</name>
<gene>
    <name evidence="2" type="ORF">FEF26_09265</name>
</gene>
<evidence type="ECO:0000256" key="1">
    <source>
        <dbReference type="SAM" id="Phobius"/>
    </source>
</evidence>
<dbReference type="AlphaFoldDB" id="A0A5R9BBD1"/>
<reference evidence="2 3" key="1">
    <citation type="submission" date="2019-05" db="EMBL/GenBank/DDBJ databases">
        <title>Nesterenkonia sp. GY074 isolated from the Southern Atlantic Ocean.</title>
        <authorList>
            <person name="Zhang G."/>
        </authorList>
    </citation>
    <scope>NUCLEOTIDE SEQUENCE [LARGE SCALE GENOMIC DNA]</scope>
    <source>
        <strain evidence="2 3">GY074</strain>
    </source>
</reference>
<keyword evidence="1" id="KW-0812">Transmembrane</keyword>
<proteinExistence type="predicted"/>
<dbReference type="Proteomes" id="UP000310458">
    <property type="component" value="Unassembled WGS sequence"/>
</dbReference>
<feature type="transmembrane region" description="Helical" evidence="1">
    <location>
        <begin position="51"/>
        <end position="70"/>
    </location>
</feature>
<accession>A0A5R9BBD1</accession>
<feature type="transmembrane region" description="Helical" evidence="1">
    <location>
        <begin position="20"/>
        <end position="39"/>
    </location>
</feature>
<organism evidence="2 3">
    <name type="scientific">Nesterenkonia salmonea</name>
    <dbReference type="NCBI Taxonomy" id="1804987"/>
    <lineage>
        <taxon>Bacteria</taxon>
        <taxon>Bacillati</taxon>
        <taxon>Actinomycetota</taxon>
        <taxon>Actinomycetes</taxon>
        <taxon>Micrococcales</taxon>
        <taxon>Micrococcaceae</taxon>
        <taxon>Nesterenkonia</taxon>
    </lineage>
</organism>
<dbReference type="EMBL" id="VAVZ01000023">
    <property type="protein sequence ID" value="TLP96379.1"/>
    <property type="molecule type" value="Genomic_DNA"/>
</dbReference>
<comment type="caution">
    <text evidence="2">The sequence shown here is derived from an EMBL/GenBank/DDBJ whole genome shotgun (WGS) entry which is preliminary data.</text>
</comment>
<protein>
    <submittedName>
        <fullName evidence="2">Uncharacterized protein</fullName>
    </submittedName>
</protein>
<keyword evidence="1" id="KW-0472">Membrane</keyword>